<sequence length="86" mass="10078">MEKRVVAGRRETRHSKEKETVSIYIIQKFLSRSILLFSYLRDKEPEILEKERVLEMLKEGERATASCAGKLFNKWKAALLFTKAEC</sequence>
<gene>
    <name evidence="1" type="ORF">G2W53_008433</name>
</gene>
<dbReference type="EMBL" id="JAAIUW010000003">
    <property type="protein sequence ID" value="KAF7839951.1"/>
    <property type="molecule type" value="Genomic_DNA"/>
</dbReference>
<organism evidence="1 2">
    <name type="scientific">Senna tora</name>
    <dbReference type="NCBI Taxonomy" id="362788"/>
    <lineage>
        <taxon>Eukaryota</taxon>
        <taxon>Viridiplantae</taxon>
        <taxon>Streptophyta</taxon>
        <taxon>Embryophyta</taxon>
        <taxon>Tracheophyta</taxon>
        <taxon>Spermatophyta</taxon>
        <taxon>Magnoliopsida</taxon>
        <taxon>eudicotyledons</taxon>
        <taxon>Gunneridae</taxon>
        <taxon>Pentapetalae</taxon>
        <taxon>rosids</taxon>
        <taxon>fabids</taxon>
        <taxon>Fabales</taxon>
        <taxon>Fabaceae</taxon>
        <taxon>Caesalpinioideae</taxon>
        <taxon>Cassia clade</taxon>
        <taxon>Senna</taxon>
    </lineage>
</organism>
<keyword evidence="2" id="KW-1185">Reference proteome</keyword>
<protein>
    <submittedName>
        <fullName evidence="1">Uncharacterized protein</fullName>
    </submittedName>
</protein>
<evidence type="ECO:0000313" key="2">
    <source>
        <dbReference type="Proteomes" id="UP000634136"/>
    </source>
</evidence>
<proteinExistence type="predicted"/>
<dbReference type="Proteomes" id="UP000634136">
    <property type="component" value="Unassembled WGS sequence"/>
</dbReference>
<dbReference type="AlphaFoldDB" id="A0A835CEL9"/>
<accession>A0A835CEL9</accession>
<evidence type="ECO:0000313" key="1">
    <source>
        <dbReference type="EMBL" id="KAF7839951.1"/>
    </source>
</evidence>
<name>A0A835CEL9_9FABA</name>
<comment type="caution">
    <text evidence="1">The sequence shown here is derived from an EMBL/GenBank/DDBJ whole genome shotgun (WGS) entry which is preliminary data.</text>
</comment>
<reference evidence="1" key="1">
    <citation type="submission" date="2020-09" db="EMBL/GenBank/DDBJ databases">
        <title>Genome-Enabled Discovery of Anthraquinone Biosynthesis in Senna tora.</title>
        <authorList>
            <person name="Kang S.-H."/>
            <person name="Pandey R.P."/>
            <person name="Lee C.-M."/>
            <person name="Sim J.-S."/>
            <person name="Jeong J.-T."/>
            <person name="Choi B.-S."/>
            <person name="Jung M."/>
            <person name="Ginzburg D."/>
            <person name="Zhao K."/>
            <person name="Won S.Y."/>
            <person name="Oh T.-J."/>
            <person name="Yu Y."/>
            <person name="Kim N.-H."/>
            <person name="Lee O.R."/>
            <person name="Lee T.-H."/>
            <person name="Bashyal P."/>
            <person name="Kim T.-S."/>
            <person name="Lee W.-H."/>
            <person name="Kawkins C."/>
            <person name="Kim C.-K."/>
            <person name="Kim J.S."/>
            <person name="Ahn B.O."/>
            <person name="Rhee S.Y."/>
            <person name="Sohng J.K."/>
        </authorList>
    </citation>
    <scope>NUCLEOTIDE SEQUENCE</scope>
    <source>
        <tissue evidence="1">Leaf</tissue>
    </source>
</reference>